<dbReference type="EC" id="3.5.1.28" evidence="2"/>
<reference evidence="5" key="1">
    <citation type="submission" date="2023-07" db="EMBL/GenBank/DDBJ databases">
        <title>Genomic Encyclopedia of Type Strains, Phase IV (KMG-IV): sequencing the most valuable type-strain genomes for metagenomic binning, comparative biology and taxonomic classification.</title>
        <authorList>
            <person name="Goeker M."/>
        </authorList>
    </citation>
    <scope>NUCLEOTIDE SEQUENCE</scope>
    <source>
        <strain evidence="5">DSM 26174</strain>
    </source>
</reference>
<keyword evidence="3 5" id="KW-0378">Hydrolase</keyword>
<dbReference type="PANTHER" id="PTHR30404:SF0">
    <property type="entry name" value="N-ACETYLMURAMOYL-L-ALANINE AMIDASE AMIC"/>
    <property type="match status" value="1"/>
</dbReference>
<dbReference type="GO" id="GO:0008745">
    <property type="term" value="F:N-acetylmuramoyl-L-alanine amidase activity"/>
    <property type="evidence" value="ECO:0007669"/>
    <property type="project" value="UniProtKB-EC"/>
</dbReference>
<dbReference type="Pfam" id="PF01520">
    <property type="entry name" value="Amidase_3"/>
    <property type="match status" value="1"/>
</dbReference>
<feature type="domain" description="MurNAc-LAA" evidence="4">
    <location>
        <begin position="92"/>
        <end position="250"/>
    </location>
</feature>
<evidence type="ECO:0000259" key="4">
    <source>
        <dbReference type="SMART" id="SM00646"/>
    </source>
</evidence>
<accession>A0AAE3XKX6</accession>
<evidence type="ECO:0000256" key="1">
    <source>
        <dbReference type="ARBA" id="ARBA00001561"/>
    </source>
</evidence>
<dbReference type="GO" id="GO:0030288">
    <property type="term" value="C:outer membrane-bounded periplasmic space"/>
    <property type="evidence" value="ECO:0007669"/>
    <property type="project" value="TreeGrafter"/>
</dbReference>
<dbReference type="Proteomes" id="UP001185092">
    <property type="component" value="Unassembled WGS sequence"/>
</dbReference>
<dbReference type="SUPFAM" id="SSF53187">
    <property type="entry name" value="Zn-dependent exopeptidases"/>
    <property type="match status" value="1"/>
</dbReference>
<dbReference type="GO" id="GO:0009253">
    <property type="term" value="P:peptidoglycan catabolic process"/>
    <property type="evidence" value="ECO:0007669"/>
    <property type="project" value="InterPro"/>
</dbReference>
<dbReference type="PANTHER" id="PTHR30404">
    <property type="entry name" value="N-ACETYLMURAMOYL-L-ALANINE AMIDASE"/>
    <property type="match status" value="1"/>
</dbReference>
<organism evidence="5 6">
    <name type="scientific">Aureibacter tunicatorum</name>
    <dbReference type="NCBI Taxonomy" id="866807"/>
    <lineage>
        <taxon>Bacteria</taxon>
        <taxon>Pseudomonadati</taxon>
        <taxon>Bacteroidota</taxon>
        <taxon>Cytophagia</taxon>
        <taxon>Cytophagales</taxon>
        <taxon>Persicobacteraceae</taxon>
        <taxon>Aureibacter</taxon>
    </lineage>
</organism>
<dbReference type="FunFam" id="3.40.630.40:FF:000005">
    <property type="entry name" value="N-acetylmuramoyl-L-alanine amidase (AmiA)"/>
    <property type="match status" value="1"/>
</dbReference>
<protein>
    <recommendedName>
        <fullName evidence="2">N-acetylmuramoyl-L-alanine amidase</fullName>
        <ecNumber evidence="2">3.5.1.28</ecNumber>
    </recommendedName>
</protein>
<evidence type="ECO:0000313" key="6">
    <source>
        <dbReference type="Proteomes" id="UP001185092"/>
    </source>
</evidence>
<proteinExistence type="predicted"/>
<comment type="catalytic activity">
    <reaction evidence="1">
        <text>Hydrolyzes the link between N-acetylmuramoyl residues and L-amino acid residues in certain cell-wall glycopeptides.</text>
        <dbReference type="EC" id="3.5.1.28"/>
    </reaction>
</comment>
<evidence type="ECO:0000256" key="2">
    <source>
        <dbReference type="ARBA" id="ARBA00011901"/>
    </source>
</evidence>
<comment type="caution">
    <text evidence="5">The sequence shown here is derived from an EMBL/GenBank/DDBJ whole genome shotgun (WGS) entry which is preliminary data.</text>
</comment>
<sequence length="260" mass="29300">MKNIIIYSLLIISLVAFSFTPLETHDYRVKKVVIDAGHGGKDTGTSGANTQEKDIVLKIALKLGKLIKENLKDVEVIYTRTSDKFLTLENRAKMANKNGADLFISIHCNSEHTKTVKGAETFVMGLHTSEENLEVAKRENSVVLLEDDYHAKYAGYDPNSDESHILFSLFASSYLENSLNLAQKIQYQFKNRVGRRSRGVKQAGFVVLWQTSMPSVLVECGFLSNKSEEQYLNDPLGQTYIASGLFRAFRDYKEELESIN</sequence>
<gene>
    <name evidence="5" type="ORF">HNQ88_001303</name>
</gene>
<evidence type="ECO:0000313" key="5">
    <source>
        <dbReference type="EMBL" id="MDR6238327.1"/>
    </source>
</evidence>
<dbReference type="EMBL" id="JAVDQD010000001">
    <property type="protein sequence ID" value="MDR6238327.1"/>
    <property type="molecule type" value="Genomic_DNA"/>
</dbReference>
<keyword evidence="6" id="KW-1185">Reference proteome</keyword>
<evidence type="ECO:0000256" key="3">
    <source>
        <dbReference type="ARBA" id="ARBA00022801"/>
    </source>
</evidence>
<dbReference type="CDD" id="cd02696">
    <property type="entry name" value="MurNAc-LAA"/>
    <property type="match status" value="1"/>
</dbReference>
<name>A0AAE3XKX6_9BACT</name>
<dbReference type="InterPro" id="IPR002508">
    <property type="entry name" value="MurNAc-LAA_cat"/>
</dbReference>
<dbReference type="AlphaFoldDB" id="A0AAE3XKX6"/>
<dbReference type="SMART" id="SM00646">
    <property type="entry name" value="Ami_3"/>
    <property type="match status" value="1"/>
</dbReference>
<dbReference type="InterPro" id="IPR050695">
    <property type="entry name" value="N-acetylmuramoyl_amidase_3"/>
</dbReference>
<dbReference type="Gene3D" id="3.40.630.40">
    <property type="entry name" value="Zn-dependent exopeptidases"/>
    <property type="match status" value="1"/>
</dbReference>